<evidence type="ECO:0000313" key="1">
    <source>
        <dbReference type="EMBL" id="KAI4858965.1"/>
    </source>
</evidence>
<accession>A0ACB9YJC5</accession>
<comment type="caution">
    <text evidence="1">The sequence shown here is derived from an EMBL/GenBank/DDBJ whole genome shotgun (WGS) entry which is preliminary data.</text>
</comment>
<keyword evidence="2" id="KW-1185">Reference proteome</keyword>
<dbReference type="EMBL" id="MU393669">
    <property type="protein sequence ID" value="KAI4858965.1"/>
    <property type="molecule type" value="Genomic_DNA"/>
</dbReference>
<dbReference type="Proteomes" id="UP001497700">
    <property type="component" value="Unassembled WGS sequence"/>
</dbReference>
<gene>
    <name evidence="1" type="ORF">F4820DRAFT_441204</name>
</gene>
<reference evidence="1 2" key="1">
    <citation type="journal article" date="2022" name="New Phytol.">
        <title>Ecological generalism drives hyperdiversity of secondary metabolite gene clusters in xylarialean endophytes.</title>
        <authorList>
            <person name="Franco M.E.E."/>
            <person name="Wisecaver J.H."/>
            <person name="Arnold A.E."/>
            <person name="Ju Y.M."/>
            <person name="Slot J.C."/>
            <person name="Ahrendt S."/>
            <person name="Moore L.P."/>
            <person name="Eastman K.E."/>
            <person name="Scott K."/>
            <person name="Konkel Z."/>
            <person name="Mondo S.J."/>
            <person name="Kuo A."/>
            <person name="Hayes R.D."/>
            <person name="Haridas S."/>
            <person name="Andreopoulos B."/>
            <person name="Riley R."/>
            <person name="LaButti K."/>
            <person name="Pangilinan J."/>
            <person name="Lipzen A."/>
            <person name="Amirebrahimi M."/>
            <person name="Yan J."/>
            <person name="Adam C."/>
            <person name="Keymanesh K."/>
            <person name="Ng V."/>
            <person name="Louie K."/>
            <person name="Northen T."/>
            <person name="Drula E."/>
            <person name="Henrissat B."/>
            <person name="Hsieh H.M."/>
            <person name="Youens-Clark K."/>
            <person name="Lutzoni F."/>
            <person name="Miadlikowska J."/>
            <person name="Eastwood D.C."/>
            <person name="Hamelin R.C."/>
            <person name="Grigoriev I.V."/>
            <person name="U'Ren J.M."/>
        </authorList>
    </citation>
    <scope>NUCLEOTIDE SEQUENCE [LARGE SCALE GENOMIC DNA]</scope>
    <source>
        <strain evidence="1 2">CBS 119005</strain>
    </source>
</reference>
<name>A0ACB9YJC5_9PEZI</name>
<proteinExistence type="predicted"/>
<organism evidence="1 2">
    <name type="scientific">Hypoxylon rubiginosum</name>
    <dbReference type="NCBI Taxonomy" id="110542"/>
    <lineage>
        <taxon>Eukaryota</taxon>
        <taxon>Fungi</taxon>
        <taxon>Dikarya</taxon>
        <taxon>Ascomycota</taxon>
        <taxon>Pezizomycotina</taxon>
        <taxon>Sordariomycetes</taxon>
        <taxon>Xylariomycetidae</taxon>
        <taxon>Xylariales</taxon>
        <taxon>Hypoxylaceae</taxon>
        <taxon>Hypoxylon</taxon>
    </lineage>
</organism>
<evidence type="ECO:0000313" key="2">
    <source>
        <dbReference type="Proteomes" id="UP001497700"/>
    </source>
</evidence>
<sequence length="296" mass="34374">MDDTLRSLWAQRPIDLPRLGVTIIVWVAAFFAIKVSIRIFYNVFLHPLRKFPGPLVGRATHLWRAIKIQSGDLPQTVKKLHDIYGPVVRIAPDELSFIESQAWKDIYGHHGSYEMAKNPKLYSPQGKYQPDTIISADREHHTMLRRQLAHGFSERSMQAQEPVIREYVDLLMCRLEEHSNNGRNPLNMTSWFNFATFDIIGNLGFGNDFGCLEKSYYHPWVKAITHNLKNIATMRTLVHFVPSYFLYFLVQVGVLKGRKDFVNYSKDMMRKRQALEVERPDLIEGLLKKKDVLVSE</sequence>
<protein>
    <submittedName>
        <fullName evidence="1">Cytochrome P450</fullName>
    </submittedName>
</protein>